<reference evidence="4" key="1">
    <citation type="submission" date="2016-10" db="EMBL/GenBank/DDBJ databases">
        <authorList>
            <person name="Varghese N."/>
            <person name="Submissions S."/>
        </authorList>
    </citation>
    <scope>NUCLEOTIDE SEQUENCE [LARGE SCALE GENOMIC DNA]</scope>
    <source>
        <strain evidence="4">DSM 17616</strain>
    </source>
</reference>
<dbReference type="AlphaFoldDB" id="A0A1H6JTT0"/>
<dbReference type="Pfam" id="PF20349">
    <property type="entry name" value="DUF6644"/>
    <property type="match status" value="1"/>
</dbReference>
<dbReference type="EMBL" id="FNXF01000002">
    <property type="protein sequence ID" value="SEH64388.1"/>
    <property type="molecule type" value="Genomic_DNA"/>
</dbReference>
<feature type="transmembrane region" description="Helical" evidence="1">
    <location>
        <begin position="98"/>
        <end position="121"/>
    </location>
</feature>
<organism evidence="3 4">
    <name type="scientific">Rheinheimera pacifica</name>
    <dbReference type="NCBI Taxonomy" id="173990"/>
    <lineage>
        <taxon>Bacteria</taxon>
        <taxon>Pseudomonadati</taxon>
        <taxon>Pseudomonadota</taxon>
        <taxon>Gammaproteobacteria</taxon>
        <taxon>Chromatiales</taxon>
        <taxon>Chromatiaceae</taxon>
        <taxon>Rheinheimera</taxon>
    </lineage>
</organism>
<accession>A0A1H6JTT0</accession>
<dbReference type="Proteomes" id="UP000199371">
    <property type="component" value="Unassembled WGS sequence"/>
</dbReference>
<evidence type="ECO:0000313" key="4">
    <source>
        <dbReference type="Proteomes" id="UP000199371"/>
    </source>
</evidence>
<keyword evidence="1" id="KW-0472">Membrane</keyword>
<keyword evidence="1" id="KW-0812">Transmembrane</keyword>
<feature type="transmembrane region" description="Helical" evidence="1">
    <location>
        <begin position="25"/>
        <end position="44"/>
    </location>
</feature>
<keyword evidence="4" id="KW-1185">Reference proteome</keyword>
<evidence type="ECO:0000256" key="1">
    <source>
        <dbReference type="SAM" id="Phobius"/>
    </source>
</evidence>
<dbReference type="InterPro" id="IPR046586">
    <property type="entry name" value="DUF6644"/>
</dbReference>
<dbReference type="RefSeq" id="WP_092790055.1">
    <property type="nucleotide sequence ID" value="NZ_FNXF01000002.1"/>
</dbReference>
<feature type="transmembrane region" description="Helical" evidence="1">
    <location>
        <begin position="65"/>
        <end position="86"/>
    </location>
</feature>
<proteinExistence type="predicted"/>
<dbReference type="OrthoDB" id="7063120at2"/>
<protein>
    <recommendedName>
        <fullName evidence="2">DUF6644 domain-containing protein</fullName>
    </recommendedName>
</protein>
<gene>
    <name evidence="3" type="ORF">SAMN05660691_00587</name>
</gene>
<feature type="transmembrane region" description="Helical" evidence="1">
    <location>
        <begin position="133"/>
        <end position="156"/>
    </location>
</feature>
<dbReference type="STRING" id="173990.SAMN05660691_00587"/>
<keyword evidence="1" id="KW-1133">Transmembrane helix</keyword>
<feature type="domain" description="DUF6644" evidence="2">
    <location>
        <begin position="29"/>
        <end position="157"/>
    </location>
</feature>
<name>A0A1H6JTT0_9GAMM</name>
<evidence type="ECO:0000259" key="2">
    <source>
        <dbReference type="Pfam" id="PF20349"/>
    </source>
</evidence>
<sequence>MLTALLLGLGDTALASALRQSEIGYPLVASAHILGLGLLVGSIVTLDLRILNLIKRGTLSELAPLLSRVAAGGFMLAILTGGLLFSVQPAHYLGNSAFLLKLSLISLALINVMVVHCLPSWRTMLAGQPATLLLKLTAFISLTLWLATITAGRWIAFV</sequence>
<evidence type="ECO:0000313" key="3">
    <source>
        <dbReference type="EMBL" id="SEH64388.1"/>
    </source>
</evidence>